<feature type="region of interest" description="Disordered" evidence="1">
    <location>
        <begin position="187"/>
        <end position="211"/>
    </location>
</feature>
<evidence type="ECO:0000313" key="3">
    <source>
        <dbReference type="Proteomes" id="UP001349343"/>
    </source>
</evidence>
<sequence>MMKIYNSSLIKSIQDVIDSTRFKMTTFHEYDFMDTLNTAEILIKYTVDASTGKRSCILVINNSDISSKFVAEWNQTAGAKFSPKDYKKDRRDFIGNTLYHELKFELNGEKIKVLVRLLDEITDPNISNSEKNDYIKNYGDITIDNKYFSVIKITKDDGIYNWGSYDIYKSRDTFIDSEMFESSSYIEEAEENNDNDIEDITDDSLSSDPLF</sequence>
<dbReference type="EMBL" id="OR769222">
    <property type="protein sequence ID" value="WQJ52887.1"/>
    <property type="molecule type" value="Genomic_DNA"/>
</dbReference>
<proteinExistence type="predicted"/>
<dbReference type="Proteomes" id="UP001349343">
    <property type="component" value="Segment"/>
</dbReference>
<name>A0ABZ0Z3T8_9CAUD</name>
<evidence type="ECO:0000313" key="2">
    <source>
        <dbReference type="EMBL" id="WQJ52887.1"/>
    </source>
</evidence>
<protein>
    <submittedName>
        <fullName evidence="2">Uncharacterized protein</fullName>
    </submittedName>
</protein>
<keyword evidence="3" id="KW-1185">Reference proteome</keyword>
<reference evidence="2 3" key="1">
    <citation type="submission" date="2023-11" db="EMBL/GenBank/DDBJ databases">
        <authorList>
            <person name="Cook R."/>
            <person name="Crisci M."/>
            <person name="Pye H."/>
            <person name="Adriaenssens E."/>
            <person name="Santini J."/>
        </authorList>
    </citation>
    <scope>NUCLEOTIDE SEQUENCE [LARGE SCALE GENOMIC DNA]</scope>
    <source>
        <strain evidence="2">Lak_Megaphage_RVC_JS4_GC31</strain>
    </source>
</reference>
<organism evidence="2 3">
    <name type="scientific">phage Lak_Megaphage_RVC_JS4_GC31</name>
    <dbReference type="NCBI Taxonomy" id="3109228"/>
    <lineage>
        <taxon>Viruses</taxon>
        <taxon>Duplodnaviria</taxon>
        <taxon>Heunggongvirae</taxon>
        <taxon>Uroviricota</taxon>
        <taxon>Caudoviricetes</taxon>
        <taxon>Caudoviricetes code 15 clade</taxon>
    </lineage>
</organism>
<evidence type="ECO:0000256" key="1">
    <source>
        <dbReference type="SAM" id="MobiDB-lite"/>
    </source>
</evidence>
<accession>A0ABZ0Z3T8</accession>
<feature type="compositionally biased region" description="Acidic residues" evidence="1">
    <location>
        <begin position="187"/>
        <end position="202"/>
    </location>
</feature>